<dbReference type="PROSITE" id="PS50212">
    <property type="entry name" value="RASGEF_NTER"/>
    <property type="match status" value="1"/>
</dbReference>
<dbReference type="InterPro" id="IPR036964">
    <property type="entry name" value="RASGEF_cat_dom_sf"/>
</dbReference>
<protein>
    <submittedName>
        <fullName evidence="6">Ras guanine nucleotide exchange factor K</fullName>
    </submittedName>
</protein>
<feature type="compositionally biased region" description="Polar residues" evidence="3">
    <location>
        <begin position="99"/>
        <end position="112"/>
    </location>
</feature>
<feature type="compositionally biased region" description="Low complexity" evidence="3">
    <location>
        <begin position="305"/>
        <end position="330"/>
    </location>
</feature>
<feature type="region of interest" description="Disordered" evidence="3">
    <location>
        <begin position="48"/>
        <end position="114"/>
    </location>
</feature>
<feature type="domain" description="N-terminal Ras-GEF" evidence="5">
    <location>
        <begin position="415"/>
        <end position="539"/>
    </location>
</feature>
<sequence>MGFEAAPAAAPIQKDGGDDDAMLLQSVRMKMSSRDLEAMRRARWTMIEGSDGAPSQLYSQTPAVKPGPRRSSLNNELEMATEPPRTRSTGVTPKVRSGRPQTAPSSNANGELSSPPFKPDYVIAVVGHDGVGKSTVIRRAIKSYNVSTPVTTATHDGHTITSSYAQIKAGGKLTHDCAVEFVEVNLRALDLSGVAKVWPAQMQSVSGAILCYDADRRDTLRGLSEALHQLCPALPIVLFACKSDPGKKTEVDAQVGDSIGHPYNVGLIEVTTATTQGKHKMRTGLRWLLYRLEERQRREARRAAGRATPDGTKSPSSPGPPSGLTTSGLTSDERAILRAKSRRPTHERGTGSIDDFSDTHSSSSSLGWMIKNGLGSSATSTEESHESTPTLEGEKSAGPEQPTPSQTQSQPSTTGEPELYTSLEELMNRLFTAIVSTENDAFVQAFFMTYRRFCHPRDLMKEFHDRFVEVEQYAVSRDIRLWALMKLAGALVTWTTRYPGDLADPEVQARFRKTLSLLLQHTFLAHITSELVNVEQRFDSTVDLDDSWSYNPPAEPLQDTKEAPLLESANSAVEIVLDKDDEVDSTTPVSKKAPSSRTMSTTSLSMEADPYAPRKGPASERATTDSSSDISRSIASINSGDESGHQRWNAAVQTILSMDPHVFALELTRMQWELFSAIRPRDIFRHDFGKERGDPVGVSITFFNHVSRWVSTLIMAPSKPKYRAKLYEAFVRISHQLRRLNNYDTLCAVIAGLRETSVHRLSHTHQHVRLDATLQREFQSHLKLMDPRGGYVHYRRALQADSTCGHAAIPLLTTVLSLVSRLQAGRPEDVRADGMIQWDKFARFGQILSVINEFQARGAMVPGHVTPAFRRLMEETPIIGNEDALYERSKLIEPGGSHGGGMLRKLASLAL</sequence>
<keyword evidence="1 2" id="KW-0344">Guanine-nucleotide releasing factor</keyword>
<evidence type="ECO:0000256" key="1">
    <source>
        <dbReference type="ARBA" id="ARBA00022658"/>
    </source>
</evidence>
<dbReference type="GO" id="GO:0005525">
    <property type="term" value="F:GTP binding"/>
    <property type="evidence" value="ECO:0007669"/>
    <property type="project" value="InterPro"/>
</dbReference>
<feature type="domain" description="Ras-GEF" evidence="4">
    <location>
        <begin position="659"/>
        <end position="895"/>
    </location>
</feature>
<evidence type="ECO:0000256" key="3">
    <source>
        <dbReference type="SAM" id="MobiDB-lite"/>
    </source>
</evidence>
<feature type="compositionally biased region" description="Low complexity" evidence="3">
    <location>
        <begin position="624"/>
        <end position="636"/>
    </location>
</feature>
<dbReference type="InterPro" id="IPR001806">
    <property type="entry name" value="Small_GTPase"/>
</dbReference>
<dbReference type="GO" id="GO:0003924">
    <property type="term" value="F:GTPase activity"/>
    <property type="evidence" value="ECO:0007669"/>
    <property type="project" value="InterPro"/>
</dbReference>
<dbReference type="SMART" id="SM00147">
    <property type="entry name" value="RasGEF"/>
    <property type="match status" value="1"/>
</dbReference>
<dbReference type="AlphaFoldDB" id="A0AAF1BI32"/>
<feature type="region of interest" description="Disordered" evidence="3">
    <location>
        <begin position="577"/>
        <end position="645"/>
    </location>
</feature>
<dbReference type="PROSITE" id="PS50009">
    <property type="entry name" value="RASGEF_CAT"/>
    <property type="match status" value="1"/>
</dbReference>
<name>A0AAF1BI32_9TREE</name>
<dbReference type="Gene3D" id="3.40.50.300">
    <property type="entry name" value="P-loop containing nucleotide triphosphate hydrolases"/>
    <property type="match status" value="1"/>
</dbReference>
<accession>A0AAF1BI32</accession>
<dbReference type="Proteomes" id="UP000827549">
    <property type="component" value="Chromosome 1"/>
</dbReference>
<evidence type="ECO:0000256" key="2">
    <source>
        <dbReference type="PROSITE-ProRule" id="PRU00168"/>
    </source>
</evidence>
<dbReference type="GO" id="GO:0005085">
    <property type="term" value="F:guanyl-nucleotide exchange factor activity"/>
    <property type="evidence" value="ECO:0007669"/>
    <property type="project" value="UniProtKB-KW"/>
</dbReference>
<dbReference type="InterPro" id="IPR027417">
    <property type="entry name" value="P-loop_NTPase"/>
</dbReference>
<feature type="compositionally biased region" description="Basic and acidic residues" evidence="3">
    <location>
        <begin position="382"/>
        <end position="397"/>
    </location>
</feature>
<dbReference type="Pfam" id="PF00071">
    <property type="entry name" value="Ras"/>
    <property type="match status" value="1"/>
</dbReference>
<dbReference type="RefSeq" id="XP_062622681.1">
    <property type="nucleotide sequence ID" value="XM_062766697.1"/>
</dbReference>
<feature type="region of interest" description="Disordered" evidence="3">
    <location>
        <begin position="298"/>
        <end position="416"/>
    </location>
</feature>
<dbReference type="EMBL" id="CP086714">
    <property type="protein sequence ID" value="WOO76649.1"/>
    <property type="molecule type" value="Genomic_DNA"/>
</dbReference>
<dbReference type="GeneID" id="87803535"/>
<dbReference type="SUPFAM" id="SSF52540">
    <property type="entry name" value="P-loop containing nucleoside triphosphate hydrolases"/>
    <property type="match status" value="1"/>
</dbReference>
<proteinExistence type="predicted"/>
<reference evidence="6" key="1">
    <citation type="submission" date="2023-10" db="EMBL/GenBank/DDBJ databases">
        <authorList>
            <person name="Noh H."/>
        </authorList>
    </citation>
    <scope>NUCLEOTIDE SEQUENCE</scope>
    <source>
        <strain evidence="6">DUCC4014</strain>
    </source>
</reference>
<keyword evidence="7" id="KW-1185">Reference proteome</keyword>
<dbReference type="InterPro" id="IPR023578">
    <property type="entry name" value="Ras_GEF_dom_sf"/>
</dbReference>
<dbReference type="Pfam" id="PF00617">
    <property type="entry name" value="RasGEF"/>
    <property type="match status" value="1"/>
</dbReference>
<feature type="compositionally biased region" description="Low complexity" evidence="3">
    <location>
        <begin position="403"/>
        <end position="414"/>
    </location>
</feature>
<dbReference type="GO" id="GO:0005886">
    <property type="term" value="C:plasma membrane"/>
    <property type="evidence" value="ECO:0007669"/>
    <property type="project" value="TreeGrafter"/>
</dbReference>
<gene>
    <name evidence="6" type="primary">gefK</name>
    <name evidence="6" type="ORF">LOC62_01G000276</name>
</gene>
<dbReference type="PANTHER" id="PTHR23113">
    <property type="entry name" value="GUANINE NUCLEOTIDE EXCHANGE FACTOR"/>
    <property type="match status" value="1"/>
</dbReference>
<dbReference type="Gene3D" id="1.10.840.10">
    <property type="entry name" value="Ras guanine-nucleotide exchange factors catalytic domain"/>
    <property type="match status" value="1"/>
</dbReference>
<dbReference type="CDD" id="cd00882">
    <property type="entry name" value="Ras_like_GTPase"/>
    <property type="match status" value="1"/>
</dbReference>
<dbReference type="InterPro" id="IPR000651">
    <property type="entry name" value="Ras-like_Gua-exchang_fac_N"/>
</dbReference>
<evidence type="ECO:0000313" key="7">
    <source>
        <dbReference type="Proteomes" id="UP000827549"/>
    </source>
</evidence>
<feature type="compositionally biased region" description="Low complexity" evidence="3">
    <location>
        <begin position="595"/>
        <end position="606"/>
    </location>
</feature>
<evidence type="ECO:0000259" key="4">
    <source>
        <dbReference type="PROSITE" id="PS50009"/>
    </source>
</evidence>
<dbReference type="Gene3D" id="1.20.870.10">
    <property type="entry name" value="Son of sevenless (SoS) protein Chain: S domain 1"/>
    <property type="match status" value="1"/>
</dbReference>
<evidence type="ECO:0000313" key="6">
    <source>
        <dbReference type="EMBL" id="WOO76649.1"/>
    </source>
</evidence>
<dbReference type="SUPFAM" id="SSF48366">
    <property type="entry name" value="Ras GEF"/>
    <property type="match status" value="1"/>
</dbReference>
<evidence type="ECO:0000259" key="5">
    <source>
        <dbReference type="PROSITE" id="PS50212"/>
    </source>
</evidence>
<dbReference type="GO" id="GO:0007265">
    <property type="term" value="P:Ras protein signal transduction"/>
    <property type="evidence" value="ECO:0007669"/>
    <property type="project" value="TreeGrafter"/>
</dbReference>
<dbReference type="SMART" id="SM00173">
    <property type="entry name" value="RAS"/>
    <property type="match status" value="1"/>
</dbReference>
<organism evidence="6 7">
    <name type="scientific">Vanrija pseudolonga</name>
    <dbReference type="NCBI Taxonomy" id="143232"/>
    <lineage>
        <taxon>Eukaryota</taxon>
        <taxon>Fungi</taxon>
        <taxon>Dikarya</taxon>
        <taxon>Basidiomycota</taxon>
        <taxon>Agaricomycotina</taxon>
        <taxon>Tremellomycetes</taxon>
        <taxon>Trichosporonales</taxon>
        <taxon>Trichosporonaceae</taxon>
        <taxon>Vanrija</taxon>
    </lineage>
</organism>
<dbReference type="PANTHER" id="PTHR23113:SF348">
    <property type="entry name" value="GUANYL-NUCLEOTIDE EXCHANGE FACTOR RASGEF, PUTATIVE (AFU_ORTHOLOGUE AFUA_1G04700)-RELATED"/>
    <property type="match status" value="1"/>
</dbReference>
<dbReference type="Pfam" id="PF00618">
    <property type="entry name" value="RasGEF_N"/>
    <property type="match status" value="1"/>
</dbReference>
<dbReference type="InterPro" id="IPR001895">
    <property type="entry name" value="RASGEF_cat_dom"/>
</dbReference>
<dbReference type="InterPro" id="IPR008937">
    <property type="entry name" value="Ras-like_GEF"/>
</dbReference>